<keyword evidence="2" id="KW-1185">Reference proteome</keyword>
<dbReference type="Proteomes" id="UP001056120">
    <property type="component" value="Linkage Group LG08"/>
</dbReference>
<dbReference type="EMBL" id="CM042025">
    <property type="protein sequence ID" value="KAI3807957.1"/>
    <property type="molecule type" value="Genomic_DNA"/>
</dbReference>
<gene>
    <name evidence="1" type="ORF">L1987_23896</name>
</gene>
<organism evidence="1 2">
    <name type="scientific">Smallanthus sonchifolius</name>
    <dbReference type="NCBI Taxonomy" id="185202"/>
    <lineage>
        <taxon>Eukaryota</taxon>
        <taxon>Viridiplantae</taxon>
        <taxon>Streptophyta</taxon>
        <taxon>Embryophyta</taxon>
        <taxon>Tracheophyta</taxon>
        <taxon>Spermatophyta</taxon>
        <taxon>Magnoliopsida</taxon>
        <taxon>eudicotyledons</taxon>
        <taxon>Gunneridae</taxon>
        <taxon>Pentapetalae</taxon>
        <taxon>asterids</taxon>
        <taxon>campanulids</taxon>
        <taxon>Asterales</taxon>
        <taxon>Asteraceae</taxon>
        <taxon>Asteroideae</taxon>
        <taxon>Heliantheae alliance</taxon>
        <taxon>Millerieae</taxon>
        <taxon>Smallanthus</taxon>
    </lineage>
</organism>
<reference evidence="2" key="1">
    <citation type="journal article" date="2022" name="Mol. Ecol. Resour.">
        <title>The genomes of chicory, endive, great burdock and yacon provide insights into Asteraceae palaeo-polyploidization history and plant inulin production.</title>
        <authorList>
            <person name="Fan W."/>
            <person name="Wang S."/>
            <person name="Wang H."/>
            <person name="Wang A."/>
            <person name="Jiang F."/>
            <person name="Liu H."/>
            <person name="Zhao H."/>
            <person name="Xu D."/>
            <person name="Zhang Y."/>
        </authorList>
    </citation>
    <scope>NUCLEOTIDE SEQUENCE [LARGE SCALE GENOMIC DNA]</scope>
    <source>
        <strain evidence="2">cv. Yunnan</strain>
    </source>
</reference>
<evidence type="ECO:0000313" key="1">
    <source>
        <dbReference type="EMBL" id="KAI3807957.1"/>
    </source>
</evidence>
<proteinExistence type="predicted"/>
<name>A0ACB9ILK8_9ASTR</name>
<sequence length="143" mass="16284">MTPRRWAWHRSVRKRWWTNLGDLLLSDQPIDRQMMMVDSGVNLGFRHSDDHGSGLRKRNLPLISIIEAMVLPLEHFWREMMVMGSAVAMPAKSVLTVVVVPDEGGSELRSHVVVVNDDRGRIRLRPAFSVKAAASLVNDRMED</sequence>
<accession>A0ACB9ILK8</accession>
<comment type="caution">
    <text evidence="1">The sequence shown here is derived from an EMBL/GenBank/DDBJ whole genome shotgun (WGS) entry which is preliminary data.</text>
</comment>
<evidence type="ECO:0000313" key="2">
    <source>
        <dbReference type="Proteomes" id="UP001056120"/>
    </source>
</evidence>
<protein>
    <submittedName>
        <fullName evidence="1">Uncharacterized protein</fullName>
    </submittedName>
</protein>
<reference evidence="1 2" key="2">
    <citation type="journal article" date="2022" name="Mol. Ecol. Resour.">
        <title>The genomes of chicory, endive, great burdock and yacon provide insights into Asteraceae paleo-polyploidization history and plant inulin production.</title>
        <authorList>
            <person name="Fan W."/>
            <person name="Wang S."/>
            <person name="Wang H."/>
            <person name="Wang A."/>
            <person name="Jiang F."/>
            <person name="Liu H."/>
            <person name="Zhao H."/>
            <person name="Xu D."/>
            <person name="Zhang Y."/>
        </authorList>
    </citation>
    <scope>NUCLEOTIDE SEQUENCE [LARGE SCALE GENOMIC DNA]</scope>
    <source>
        <strain evidence="2">cv. Yunnan</strain>
        <tissue evidence="1">Leaves</tissue>
    </source>
</reference>